<dbReference type="PANTHER" id="PTHR45913">
    <property type="entry name" value="EPM2A-INTERACTING PROTEIN 1"/>
    <property type="match status" value="1"/>
</dbReference>
<sequence length="216" mass="25254">MENRFICFGRRQVITQMYDLITAFQHKLYLWKSQMEQNNLVHFTVCQSFSASFPGAFPCARLANKLNRLFNEYDQRFSDFRTQHSGFGIFSNPFTADEYSAPLVLLMELKDLQSDSDQRIKFQDVEIEDFYHLLAPALIPQRQHHAAYVLSMFEGTYLCEQLFSVMNLNKTRHRSRLTDDNLHAPDIDRLTSGKCCQTSGPKKIDTYLKKQIIICE</sequence>
<dbReference type="STRING" id="94237.ENSMMOP00000025932"/>
<dbReference type="PANTHER" id="PTHR45913:SF11">
    <property type="entry name" value="EPM2A-INTERACTING PROTEIN 1"/>
    <property type="match status" value="1"/>
</dbReference>
<dbReference type="Ensembl" id="ENSMMOT00000026372.1">
    <property type="protein sequence ID" value="ENSMMOP00000025932.1"/>
    <property type="gene ID" value="ENSMMOG00000019668.1"/>
</dbReference>
<protein>
    <recommendedName>
        <fullName evidence="3">HAT C-terminal dimerisation domain-containing protein</fullName>
    </recommendedName>
</protein>
<evidence type="ECO:0008006" key="3">
    <source>
        <dbReference type="Google" id="ProtNLM"/>
    </source>
</evidence>
<dbReference type="AlphaFoldDB" id="A0A3Q4BVI9"/>
<evidence type="ECO:0000313" key="1">
    <source>
        <dbReference type="Ensembl" id="ENSMMOP00000025932.1"/>
    </source>
</evidence>
<keyword evidence="2" id="KW-1185">Reference proteome</keyword>
<organism evidence="1 2">
    <name type="scientific">Mola mola</name>
    <name type="common">Ocean sunfish</name>
    <name type="synonym">Tetraodon mola</name>
    <dbReference type="NCBI Taxonomy" id="94237"/>
    <lineage>
        <taxon>Eukaryota</taxon>
        <taxon>Metazoa</taxon>
        <taxon>Chordata</taxon>
        <taxon>Craniata</taxon>
        <taxon>Vertebrata</taxon>
        <taxon>Euteleostomi</taxon>
        <taxon>Actinopterygii</taxon>
        <taxon>Neopterygii</taxon>
        <taxon>Teleostei</taxon>
        <taxon>Neoteleostei</taxon>
        <taxon>Acanthomorphata</taxon>
        <taxon>Eupercaria</taxon>
        <taxon>Tetraodontiformes</taxon>
        <taxon>Molidae</taxon>
        <taxon>Mola</taxon>
    </lineage>
</organism>
<reference evidence="1" key="1">
    <citation type="submission" date="2025-08" db="UniProtKB">
        <authorList>
            <consortium name="Ensembl"/>
        </authorList>
    </citation>
    <scope>IDENTIFICATION</scope>
</reference>
<dbReference type="Proteomes" id="UP000261620">
    <property type="component" value="Unplaced"/>
</dbReference>
<accession>A0A3Q4BVI9</accession>
<dbReference type="OMA" id="FERCITI"/>
<name>A0A3Q4BVI9_MOLML</name>
<reference evidence="1" key="2">
    <citation type="submission" date="2025-09" db="UniProtKB">
        <authorList>
            <consortium name="Ensembl"/>
        </authorList>
    </citation>
    <scope>IDENTIFICATION</scope>
</reference>
<proteinExistence type="predicted"/>
<evidence type="ECO:0000313" key="2">
    <source>
        <dbReference type="Proteomes" id="UP000261620"/>
    </source>
</evidence>